<comment type="caution">
    <text evidence="2">The sequence shown here is derived from an EMBL/GenBank/DDBJ whole genome shotgun (WGS) entry which is preliminary data.</text>
</comment>
<accession>A0A8S1H5R4</accession>
<evidence type="ECO:0000313" key="2">
    <source>
        <dbReference type="EMBL" id="CAD6190662.1"/>
    </source>
</evidence>
<dbReference type="Proteomes" id="UP000835052">
    <property type="component" value="Unassembled WGS sequence"/>
</dbReference>
<protein>
    <submittedName>
        <fullName evidence="2">Uncharacterized protein</fullName>
    </submittedName>
</protein>
<dbReference type="AlphaFoldDB" id="A0A8S1H5R4"/>
<reference evidence="2" key="1">
    <citation type="submission" date="2020-10" db="EMBL/GenBank/DDBJ databases">
        <authorList>
            <person name="Kikuchi T."/>
        </authorList>
    </citation>
    <scope>NUCLEOTIDE SEQUENCE</scope>
    <source>
        <strain evidence="2">NKZ352</strain>
    </source>
</reference>
<dbReference type="EMBL" id="CAJGYM010000016">
    <property type="protein sequence ID" value="CAD6190662.1"/>
    <property type="molecule type" value="Genomic_DNA"/>
</dbReference>
<gene>
    <name evidence="2" type="ORF">CAUJ_LOCUS6581</name>
</gene>
<feature type="region of interest" description="Disordered" evidence="1">
    <location>
        <begin position="82"/>
        <end position="112"/>
    </location>
</feature>
<keyword evidence="3" id="KW-1185">Reference proteome</keyword>
<sequence length="112" mass="12327">MSSRRTLTRAERALMETDEYLVKDAVRRMLDALEIEEEIERTHSVVKEMQKTNNFAGLSALNPNFFGNVYARLQEKRDEAAAASAAAAASSTTATTPTQTRTPAAETTTTTK</sequence>
<name>A0A8S1H5R4_9PELO</name>
<proteinExistence type="predicted"/>
<evidence type="ECO:0000256" key="1">
    <source>
        <dbReference type="SAM" id="MobiDB-lite"/>
    </source>
</evidence>
<evidence type="ECO:0000313" key="3">
    <source>
        <dbReference type="Proteomes" id="UP000835052"/>
    </source>
</evidence>
<organism evidence="2 3">
    <name type="scientific">Caenorhabditis auriculariae</name>
    <dbReference type="NCBI Taxonomy" id="2777116"/>
    <lineage>
        <taxon>Eukaryota</taxon>
        <taxon>Metazoa</taxon>
        <taxon>Ecdysozoa</taxon>
        <taxon>Nematoda</taxon>
        <taxon>Chromadorea</taxon>
        <taxon>Rhabditida</taxon>
        <taxon>Rhabditina</taxon>
        <taxon>Rhabditomorpha</taxon>
        <taxon>Rhabditoidea</taxon>
        <taxon>Rhabditidae</taxon>
        <taxon>Peloderinae</taxon>
        <taxon>Caenorhabditis</taxon>
    </lineage>
</organism>